<dbReference type="EMBL" id="GBRH01227254">
    <property type="protein sequence ID" value="JAD70641.1"/>
    <property type="molecule type" value="Transcribed_RNA"/>
</dbReference>
<evidence type="ECO:0000256" key="1">
    <source>
        <dbReference type="SAM" id="MobiDB-lite"/>
    </source>
</evidence>
<dbReference type="AlphaFoldDB" id="A0A0A9C522"/>
<sequence>MYMLRNYRYLTYMGTLRHSRAIEASRDKRRQVPIGTTQVDKPGTLIRVESDETRSLGGEIHKEGNPNNRRTHGSFHKEPI</sequence>
<protein>
    <submittedName>
        <fullName evidence="2">Uncharacterized protein</fullName>
    </submittedName>
</protein>
<name>A0A0A9C522_ARUDO</name>
<reference evidence="2" key="2">
    <citation type="journal article" date="2015" name="Data Brief">
        <title>Shoot transcriptome of the giant reed, Arundo donax.</title>
        <authorList>
            <person name="Barrero R.A."/>
            <person name="Guerrero F.D."/>
            <person name="Moolhuijzen P."/>
            <person name="Goolsby J.A."/>
            <person name="Tidwell J."/>
            <person name="Bellgard S.E."/>
            <person name="Bellgard M.I."/>
        </authorList>
    </citation>
    <scope>NUCLEOTIDE SEQUENCE</scope>
    <source>
        <tissue evidence="2">Shoot tissue taken approximately 20 cm above the soil surface</tissue>
    </source>
</reference>
<evidence type="ECO:0000313" key="2">
    <source>
        <dbReference type="EMBL" id="JAD70641.1"/>
    </source>
</evidence>
<accession>A0A0A9C522</accession>
<proteinExistence type="predicted"/>
<organism evidence="2">
    <name type="scientific">Arundo donax</name>
    <name type="common">Giant reed</name>
    <name type="synonym">Donax arundinaceus</name>
    <dbReference type="NCBI Taxonomy" id="35708"/>
    <lineage>
        <taxon>Eukaryota</taxon>
        <taxon>Viridiplantae</taxon>
        <taxon>Streptophyta</taxon>
        <taxon>Embryophyta</taxon>
        <taxon>Tracheophyta</taxon>
        <taxon>Spermatophyta</taxon>
        <taxon>Magnoliopsida</taxon>
        <taxon>Liliopsida</taxon>
        <taxon>Poales</taxon>
        <taxon>Poaceae</taxon>
        <taxon>PACMAD clade</taxon>
        <taxon>Arundinoideae</taxon>
        <taxon>Arundineae</taxon>
        <taxon>Arundo</taxon>
    </lineage>
</organism>
<feature type="compositionally biased region" description="Basic and acidic residues" evidence="1">
    <location>
        <begin position="51"/>
        <end position="64"/>
    </location>
</feature>
<reference evidence="2" key="1">
    <citation type="submission" date="2014-09" db="EMBL/GenBank/DDBJ databases">
        <authorList>
            <person name="Magalhaes I.L.F."/>
            <person name="Oliveira U."/>
            <person name="Santos F.R."/>
            <person name="Vidigal T.H.D.A."/>
            <person name="Brescovit A.D."/>
            <person name="Santos A.J."/>
        </authorList>
    </citation>
    <scope>NUCLEOTIDE SEQUENCE</scope>
    <source>
        <tissue evidence="2">Shoot tissue taken approximately 20 cm above the soil surface</tissue>
    </source>
</reference>
<feature type="region of interest" description="Disordered" evidence="1">
    <location>
        <begin position="51"/>
        <end position="80"/>
    </location>
</feature>